<evidence type="ECO:0000313" key="2">
    <source>
        <dbReference type="EMBL" id="MBN8660733.1"/>
    </source>
</evidence>
<protein>
    <submittedName>
        <fullName evidence="2">GNAT family N-acetyltransferase</fullName>
    </submittedName>
</protein>
<dbReference type="GO" id="GO:0016747">
    <property type="term" value="F:acyltransferase activity, transferring groups other than amino-acyl groups"/>
    <property type="evidence" value="ECO:0007669"/>
    <property type="project" value="InterPro"/>
</dbReference>
<dbReference type="SUPFAM" id="SSF55729">
    <property type="entry name" value="Acyl-CoA N-acyltransferases (Nat)"/>
    <property type="match status" value="1"/>
</dbReference>
<name>A0A8J7TN69_9BACT</name>
<sequence length="178" mass="21240">MVDLQARLRKFERQDLPDLLRWATDIEQLGAYVQAEDHNLSDWQERFDKTNLLGPEEWFYLYERADGAKLGYAHFWRCDRYEDHLEFGRVLDKEYRNKGLGLDFLRQIIDLIFESQNCFRVQAITAADNEIVQKQWRQAGITSEGRLRSFMTVRERKLDCAIGSILRSEWQEMKSKVI</sequence>
<accession>A0A8J7TN69</accession>
<reference evidence="2" key="1">
    <citation type="submission" date="2021-02" db="EMBL/GenBank/DDBJ databases">
        <title>Genome-Resolved Metagenomics of a Microbial Community Performing Photosynthetic Biological Nutrient Removal.</title>
        <authorList>
            <person name="Mcdaniel E.A."/>
        </authorList>
    </citation>
    <scope>NUCLEOTIDE SEQUENCE</scope>
    <source>
        <strain evidence="2">UWPOB_OBS1</strain>
    </source>
</reference>
<comment type="caution">
    <text evidence="2">The sequence shown here is derived from an EMBL/GenBank/DDBJ whole genome shotgun (WGS) entry which is preliminary data.</text>
</comment>
<feature type="domain" description="N-acetyltransferase" evidence="1">
    <location>
        <begin position="6"/>
        <end position="160"/>
    </location>
</feature>
<dbReference type="Proteomes" id="UP000664277">
    <property type="component" value="Unassembled WGS sequence"/>
</dbReference>
<evidence type="ECO:0000313" key="3">
    <source>
        <dbReference type="Proteomes" id="UP000664277"/>
    </source>
</evidence>
<dbReference type="InterPro" id="IPR016181">
    <property type="entry name" value="Acyl_CoA_acyltransferase"/>
</dbReference>
<dbReference type="EMBL" id="JAFLCK010000013">
    <property type="protein sequence ID" value="MBN8660733.1"/>
    <property type="molecule type" value="Genomic_DNA"/>
</dbReference>
<dbReference type="CDD" id="cd04301">
    <property type="entry name" value="NAT_SF"/>
    <property type="match status" value="1"/>
</dbReference>
<dbReference type="Gene3D" id="3.40.630.30">
    <property type="match status" value="1"/>
</dbReference>
<gene>
    <name evidence="2" type="ORF">J0M35_10240</name>
</gene>
<dbReference type="PROSITE" id="PS51186">
    <property type="entry name" value="GNAT"/>
    <property type="match status" value="1"/>
</dbReference>
<dbReference type="Pfam" id="PF13302">
    <property type="entry name" value="Acetyltransf_3"/>
    <property type="match status" value="1"/>
</dbReference>
<dbReference type="AlphaFoldDB" id="A0A8J7TN69"/>
<evidence type="ECO:0000259" key="1">
    <source>
        <dbReference type="PROSITE" id="PS51186"/>
    </source>
</evidence>
<organism evidence="2 3">
    <name type="scientific">Candidatus Obscuribacter phosphatis</name>
    <dbReference type="NCBI Taxonomy" id="1906157"/>
    <lineage>
        <taxon>Bacteria</taxon>
        <taxon>Bacillati</taxon>
        <taxon>Candidatus Melainabacteria</taxon>
        <taxon>Candidatus Obscuribacterales</taxon>
        <taxon>Candidatus Obscuribacteraceae</taxon>
        <taxon>Candidatus Obscuribacter</taxon>
    </lineage>
</organism>
<dbReference type="PANTHER" id="PTHR43610:SF1">
    <property type="entry name" value="N-ACETYLTRANSFERASE DOMAIN-CONTAINING PROTEIN"/>
    <property type="match status" value="1"/>
</dbReference>
<dbReference type="PANTHER" id="PTHR43610">
    <property type="entry name" value="BLL6696 PROTEIN"/>
    <property type="match status" value="1"/>
</dbReference>
<proteinExistence type="predicted"/>
<dbReference type="InterPro" id="IPR000182">
    <property type="entry name" value="GNAT_dom"/>
</dbReference>